<dbReference type="RefSeq" id="WP_269034140.1">
    <property type="nucleotide sequence ID" value="NZ_CP114040.1"/>
</dbReference>
<evidence type="ECO:0000259" key="2">
    <source>
        <dbReference type="SMART" id="SM00939"/>
    </source>
</evidence>
<keyword evidence="4" id="KW-1185">Reference proteome</keyword>
<dbReference type="Gene3D" id="3.40.50.1820">
    <property type="entry name" value="alpha/beta hydrolase"/>
    <property type="match status" value="2"/>
</dbReference>
<dbReference type="Pfam" id="PF02129">
    <property type="entry name" value="Peptidase_S15"/>
    <property type="match status" value="1"/>
</dbReference>
<organism evidence="3 4">
    <name type="scientific">Nannocystis punicea</name>
    <dbReference type="NCBI Taxonomy" id="2995304"/>
    <lineage>
        <taxon>Bacteria</taxon>
        <taxon>Pseudomonadati</taxon>
        <taxon>Myxococcota</taxon>
        <taxon>Polyangia</taxon>
        <taxon>Nannocystales</taxon>
        <taxon>Nannocystaceae</taxon>
        <taxon>Nannocystis</taxon>
    </lineage>
</organism>
<dbReference type="SMART" id="SM00939">
    <property type="entry name" value="PepX_C"/>
    <property type="match status" value="1"/>
</dbReference>
<dbReference type="GO" id="GO:0016787">
    <property type="term" value="F:hydrolase activity"/>
    <property type="evidence" value="ECO:0007669"/>
    <property type="project" value="UniProtKB-KW"/>
</dbReference>
<dbReference type="NCBIfam" id="TIGR00976">
    <property type="entry name" value="CocE_NonD"/>
    <property type="match status" value="1"/>
</dbReference>
<accession>A0ABY7GXS6</accession>
<gene>
    <name evidence="3" type="ORF">O0S08_36815</name>
</gene>
<dbReference type="InterPro" id="IPR008979">
    <property type="entry name" value="Galactose-bd-like_sf"/>
</dbReference>
<reference evidence="3" key="1">
    <citation type="submission" date="2022-11" db="EMBL/GenBank/DDBJ databases">
        <title>Minimal conservation of predation-associated metabolite biosynthetic gene clusters underscores biosynthetic potential of Myxococcota including descriptions for ten novel species: Archangium lansinium sp. nov., Myxococcus landrumus sp. nov., Nannocystis bai.</title>
        <authorList>
            <person name="Ahearne A."/>
            <person name="Stevens C."/>
            <person name="Dowd S."/>
        </authorList>
    </citation>
    <scope>NUCLEOTIDE SEQUENCE</scope>
    <source>
        <strain evidence="3">Fl3</strain>
    </source>
</reference>
<evidence type="ECO:0000313" key="4">
    <source>
        <dbReference type="Proteomes" id="UP001164459"/>
    </source>
</evidence>
<dbReference type="Pfam" id="PF08530">
    <property type="entry name" value="PepX_C"/>
    <property type="match status" value="1"/>
</dbReference>
<evidence type="ECO:0000313" key="3">
    <source>
        <dbReference type="EMBL" id="WAS91778.1"/>
    </source>
</evidence>
<proteinExistence type="predicted"/>
<name>A0ABY7GXS6_9BACT</name>
<keyword evidence="1 3" id="KW-0378">Hydrolase</keyword>
<dbReference type="Proteomes" id="UP001164459">
    <property type="component" value="Chromosome"/>
</dbReference>
<evidence type="ECO:0000256" key="1">
    <source>
        <dbReference type="ARBA" id="ARBA00022801"/>
    </source>
</evidence>
<dbReference type="SUPFAM" id="SSF53474">
    <property type="entry name" value="alpha/beta-Hydrolases"/>
    <property type="match status" value="1"/>
</dbReference>
<dbReference type="InterPro" id="IPR013736">
    <property type="entry name" value="Xaa-Pro_dipept_C"/>
</dbReference>
<dbReference type="Gene3D" id="2.60.120.260">
    <property type="entry name" value="Galactose-binding domain-like"/>
    <property type="match status" value="1"/>
</dbReference>
<dbReference type="InterPro" id="IPR005674">
    <property type="entry name" value="CocE/Ser_esterase"/>
</dbReference>
<dbReference type="EMBL" id="CP114040">
    <property type="protein sequence ID" value="WAS91778.1"/>
    <property type="molecule type" value="Genomic_DNA"/>
</dbReference>
<feature type="domain" description="Xaa-Pro dipeptidyl-peptidase C-terminal" evidence="2">
    <location>
        <begin position="353"/>
        <end position="555"/>
    </location>
</feature>
<protein>
    <submittedName>
        <fullName evidence="3">CocE/NonD family hydrolase</fullName>
    </submittedName>
</protein>
<dbReference type="SUPFAM" id="SSF49785">
    <property type="entry name" value="Galactose-binding domain-like"/>
    <property type="match status" value="1"/>
</dbReference>
<dbReference type="InterPro" id="IPR000383">
    <property type="entry name" value="Xaa-Pro-like_dom"/>
</dbReference>
<sequence length="562" mass="59142">MRRVLKIVGLVLGVLVALLAIAAGVLVAMQPERPGARVSRPQVAMRDGVRLAVDVILPEPMPAERVPVVLFQTRYWRSFATLFPDQPGVPPIGPRDASVDKLVAAGYGVVVADVRGTGASAGTWPRPWSDDEVADASDLIAWVAAQSFCDGRVGVTGVSYEGTTALLSATTTNPALRAVLAREVEWDLLDELLAPGGVRNTSFITAWGQDVASLDRNQVPAFFPAPAKYIVTGVHPIDGDEDGQGLAEILGARRVADVAGAVVGVRGSTDLFAGVPIAEVGPAAHAERLANTTAAVALWGSFWDGATADAVLRADRAMPLAEAVIGPWTHEGDESASPFGAREGAAVDLDAVVAFFDRHLKGTAPPAPKRRYWVAGAEVWREADAWPTTRPAAYSLATGGELVRGEAPLAARLDVDFQATTGTKNRWVTGLLRPVDTGDRAKARGLLSFDHAPLADALSVFGAPVLRCRVTPDGEESALFVYLEAKLAEGPMRLLTEGVARIRGGDVEVRLRAIAFELPPGATLRVSLAGADADTFERVPAEGPRSLSFSAPCAIELPVVAP</sequence>
<dbReference type="InterPro" id="IPR029058">
    <property type="entry name" value="AB_hydrolase_fold"/>
</dbReference>